<dbReference type="Gene3D" id="3.30.160.390">
    <property type="entry name" value="Integrase, DNA-binding domain"/>
    <property type="match status" value="1"/>
</dbReference>
<evidence type="ECO:0000259" key="6">
    <source>
        <dbReference type="PROSITE" id="PS51898"/>
    </source>
</evidence>
<evidence type="ECO:0000313" key="9">
    <source>
        <dbReference type="Proteomes" id="UP001500392"/>
    </source>
</evidence>
<gene>
    <name evidence="8" type="ORF">GCM10022414_03760</name>
</gene>
<evidence type="ECO:0000256" key="5">
    <source>
        <dbReference type="PROSITE-ProRule" id="PRU01248"/>
    </source>
</evidence>
<dbReference type="InterPro" id="IPR025166">
    <property type="entry name" value="Integrase_DNA_bind_dom"/>
</dbReference>
<evidence type="ECO:0000256" key="3">
    <source>
        <dbReference type="ARBA" id="ARBA00023125"/>
    </source>
</evidence>
<feature type="domain" description="Tyr recombinase" evidence="6">
    <location>
        <begin position="211"/>
        <end position="385"/>
    </location>
</feature>
<reference evidence="9" key="1">
    <citation type="journal article" date="2019" name="Int. J. Syst. Evol. Microbiol.">
        <title>The Global Catalogue of Microorganisms (GCM) 10K type strain sequencing project: providing services to taxonomists for standard genome sequencing and annotation.</title>
        <authorList>
            <consortium name="The Broad Institute Genomics Platform"/>
            <consortium name="The Broad Institute Genome Sequencing Center for Infectious Disease"/>
            <person name="Wu L."/>
            <person name="Ma J."/>
        </authorList>
    </citation>
    <scope>NUCLEOTIDE SEQUENCE [LARGE SCALE GENOMIC DNA]</scope>
    <source>
        <strain evidence="9">JCM 17304</strain>
    </source>
</reference>
<dbReference type="PANTHER" id="PTHR30629:SF2">
    <property type="entry name" value="PROPHAGE INTEGRASE INTS-RELATED"/>
    <property type="match status" value="1"/>
</dbReference>
<dbReference type="Proteomes" id="UP001500392">
    <property type="component" value="Unassembled WGS sequence"/>
</dbReference>
<dbReference type="PANTHER" id="PTHR30629">
    <property type="entry name" value="PROPHAGE INTEGRASE"/>
    <property type="match status" value="1"/>
</dbReference>
<evidence type="ECO:0000259" key="7">
    <source>
        <dbReference type="PROSITE" id="PS51900"/>
    </source>
</evidence>
<proteinExistence type="inferred from homology"/>
<evidence type="ECO:0000256" key="2">
    <source>
        <dbReference type="ARBA" id="ARBA00022908"/>
    </source>
</evidence>
<dbReference type="InterPro" id="IPR013762">
    <property type="entry name" value="Integrase-like_cat_sf"/>
</dbReference>
<dbReference type="Gene3D" id="1.10.150.130">
    <property type="match status" value="1"/>
</dbReference>
<feature type="domain" description="Core-binding (CB)" evidence="7">
    <location>
        <begin position="102"/>
        <end position="180"/>
    </location>
</feature>
<dbReference type="PROSITE" id="PS51900">
    <property type="entry name" value="CB"/>
    <property type="match status" value="1"/>
</dbReference>
<protein>
    <submittedName>
        <fullName evidence="8">Tyrosine-type recombinase/integrase</fullName>
    </submittedName>
</protein>
<organism evidence="8 9">
    <name type="scientific">Zhongshania borealis</name>
    <dbReference type="NCBI Taxonomy" id="889488"/>
    <lineage>
        <taxon>Bacteria</taxon>
        <taxon>Pseudomonadati</taxon>
        <taxon>Pseudomonadota</taxon>
        <taxon>Gammaproteobacteria</taxon>
        <taxon>Cellvibrionales</taxon>
        <taxon>Spongiibacteraceae</taxon>
        <taxon>Zhongshania</taxon>
    </lineage>
</organism>
<keyword evidence="4" id="KW-0233">DNA recombination</keyword>
<keyword evidence="3 5" id="KW-0238">DNA-binding</keyword>
<keyword evidence="9" id="KW-1185">Reference proteome</keyword>
<dbReference type="Pfam" id="PF00589">
    <property type="entry name" value="Phage_integrase"/>
    <property type="match status" value="1"/>
</dbReference>
<dbReference type="InterPro" id="IPR002104">
    <property type="entry name" value="Integrase_catalytic"/>
</dbReference>
<keyword evidence="2" id="KW-0229">DNA integration</keyword>
<dbReference type="InterPro" id="IPR044068">
    <property type="entry name" value="CB"/>
</dbReference>
<dbReference type="InterPro" id="IPR038488">
    <property type="entry name" value="Integrase_DNA-bd_sf"/>
</dbReference>
<sequence length="397" mass="45627">MTRLSKSFIDKLPLPVSTDGKTKQAFYRDSALPGFGLRVTSGGAKSFIVEKRISGRVKRLTIGKYGPLTPEKARGKAIELLGDITVGKDPVAEKRADSSRKVTLQEAFESYQKSRKDLKPGTIKNYEKCVDGCLADWKNRPLTAISKDMVEARHYEIGQRAPARANNTMRVLRAIFNHSMEKYEDGQGEPIIRTNPVDRLRRNRAWYRVERRTGVIKQHQLKAWNDAVEQLTLEVTRDFLLFLLFTGLRKMEAAKLRWQEVDLIDRTFTIPDTKNREKHVLPLPNYLFELLTKRKDAAKKDEVWVFPSPQHDTHFKEPRHAIKQVTELSGVTFTLHDLRRTFITIAESLDIPAYALKRLLNHRNPNDVTAGYIVADVQRLRNPMDKIAARIQELMTP</sequence>
<dbReference type="PROSITE" id="PS51898">
    <property type="entry name" value="TYR_RECOMBINASE"/>
    <property type="match status" value="1"/>
</dbReference>
<dbReference type="EMBL" id="BAABDM010000001">
    <property type="protein sequence ID" value="GAA4084263.1"/>
    <property type="molecule type" value="Genomic_DNA"/>
</dbReference>
<dbReference type="Pfam" id="PF13356">
    <property type="entry name" value="Arm-DNA-bind_3"/>
    <property type="match status" value="1"/>
</dbReference>
<dbReference type="InterPro" id="IPR050808">
    <property type="entry name" value="Phage_Integrase"/>
</dbReference>
<evidence type="ECO:0000313" key="8">
    <source>
        <dbReference type="EMBL" id="GAA4084263.1"/>
    </source>
</evidence>
<comment type="caution">
    <text evidence="8">The sequence shown here is derived from an EMBL/GenBank/DDBJ whole genome shotgun (WGS) entry which is preliminary data.</text>
</comment>
<dbReference type="SUPFAM" id="SSF56349">
    <property type="entry name" value="DNA breaking-rejoining enzymes"/>
    <property type="match status" value="1"/>
</dbReference>
<evidence type="ECO:0000256" key="4">
    <source>
        <dbReference type="ARBA" id="ARBA00023172"/>
    </source>
</evidence>
<accession>A0ABP7W9M9</accession>
<evidence type="ECO:0000256" key="1">
    <source>
        <dbReference type="ARBA" id="ARBA00008857"/>
    </source>
</evidence>
<dbReference type="RefSeq" id="WP_344932053.1">
    <property type="nucleotide sequence ID" value="NZ_BAABDM010000001.1"/>
</dbReference>
<comment type="similarity">
    <text evidence="1">Belongs to the 'phage' integrase family.</text>
</comment>
<dbReference type="InterPro" id="IPR011010">
    <property type="entry name" value="DNA_brk_join_enz"/>
</dbReference>
<dbReference type="InterPro" id="IPR010998">
    <property type="entry name" value="Integrase_recombinase_N"/>
</dbReference>
<name>A0ABP7W9M9_9GAMM</name>
<dbReference type="Gene3D" id="1.10.443.10">
    <property type="entry name" value="Intergrase catalytic core"/>
    <property type="match status" value="1"/>
</dbReference>